<feature type="compositionally biased region" description="Basic residues" evidence="1">
    <location>
        <begin position="164"/>
        <end position="182"/>
    </location>
</feature>
<accession>A0A1J1H278</accession>
<evidence type="ECO:0000256" key="1">
    <source>
        <dbReference type="SAM" id="MobiDB-lite"/>
    </source>
</evidence>
<dbReference type="OrthoDB" id="385277at2759"/>
<feature type="region of interest" description="Disordered" evidence="1">
    <location>
        <begin position="161"/>
        <end position="183"/>
    </location>
</feature>
<organism evidence="2 3">
    <name type="scientific">Plasmodium relictum</name>
    <dbReference type="NCBI Taxonomy" id="85471"/>
    <lineage>
        <taxon>Eukaryota</taxon>
        <taxon>Sar</taxon>
        <taxon>Alveolata</taxon>
        <taxon>Apicomplexa</taxon>
        <taxon>Aconoidasida</taxon>
        <taxon>Haemosporida</taxon>
        <taxon>Plasmodiidae</taxon>
        <taxon>Plasmodium</taxon>
        <taxon>Plasmodium (Haemamoeba)</taxon>
    </lineage>
</organism>
<protein>
    <submittedName>
        <fullName evidence="2">Uncharacterized protein</fullName>
    </submittedName>
</protein>
<name>A0A1J1H278_PLARL</name>
<sequence>MRSKNMNLNITIKASSPSSNSEKKKNLKKKNDSASVSFKSKSKKENSDKTKIKNIIKKENFLNKKLSRSTSFSSYEKRKNIKLFGNFFNKKKITLKKSFPEKDSYSKIYPKKQVSNKSSILNEFSSKSKLNIKSPKNSEKKYSGNIFVTKLIKPSTKLVDTNDKKKKFSSNHQKNTQKKSKHISSDLNIILNKKNFKLGKEFTQSEKPLKKKKNKIIKNFIELKNLNIMEDKENQVDNSYSGSEKKEVDEQIELQEDKDISIKNDHETNMTEDKEANVETNKNISMEGDEEDKEEKEKLIQDISSKKYAINSRDSSIDKSENLEHYFSEGTYESSNDIFNGNYQKVTNTLLPGYTIAACEGIYQANKEDTTSGIQNSKIDGTYIYKSYFPPYEYIPHLNKNPVKKAYYLRKHEVLNNYLYTSADLTHGTIHEQSNMVVAYPYGVPVIDINKK</sequence>
<evidence type="ECO:0000313" key="2">
    <source>
        <dbReference type="EMBL" id="CRG98781.1"/>
    </source>
</evidence>
<keyword evidence="3" id="KW-1185">Reference proteome</keyword>
<feature type="region of interest" description="Disordered" evidence="1">
    <location>
        <begin position="1"/>
        <end position="51"/>
    </location>
</feature>
<reference evidence="2 3" key="1">
    <citation type="submission" date="2015-04" db="EMBL/GenBank/DDBJ databases">
        <authorList>
            <consortium name="Pathogen Informatics"/>
        </authorList>
    </citation>
    <scope>NUCLEOTIDE SEQUENCE [LARGE SCALE GENOMIC DNA]</scope>
    <source>
        <strain evidence="2 3">SGS1</strain>
    </source>
</reference>
<proteinExistence type="predicted"/>
<dbReference type="KEGG" id="prel:PRELSG_0413100"/>
<dbReference type="AlphaFoldDB" id="A0A1J1H278"/>
<dbReference type="Proteomes" id="UP000220158">
    <property type="component" value="Chromosome 4"/>
</dbReference>
<dbReference type="GeneID" id="39734881"/>
<dbReference type="OMA" id="GTIHKQY"/>
<feature type="compositionally biased region" description="Basic and acidic residues" evidence="1">
    <location>
        <begin position="21"/>
        <end position="32"/>
    </location>
</feature>
<feature type="region of interest" description="Disordered" evidence="1">
    <location>
        <begin position="266"/>
        <end position="299"/>
    </location>
</feature>
<dbReference type="VEuPathDB" id="PlasmoDB:PRELSG_0413100"/>
<feature type="compositionally biased region" description="Basic and acidic residues" evidence="1">
    <location>
        <begin position="266"/>
        <end position="277"/>
    </location>
</feature>
<feature type="compositionally biased region" description="Polar residues" evidence="1">
    <location>
        <begin position="1"/>
        <end position="12"/>
    </location>
</feature>
<gene>
    <name evidence="2" type="ORF">PRELSG_0413100</name>
</gene>
<dbReference type="RefSeq" id="XP_028531790.1">
    <property type="nucleotide sequence ID" value="XM_028680277.1"/>
</dbReference>
<evidence type="ECO:0000313" key="3">
    <source>
        <dbReference type="Proteomes" id="UP000220158"/>
    </source>
</evidence>
<dbReference type="EMBL" id="LN835299">
    <property type="protein sequence ID" value="CRG98781.1"/>
    <property type="molecule type" value="Genomic_DNA"/>
</dbReference>